<reference evidence="2 3" key="1">
    <citation type="submission" date="2016-08" db="EMBL/GenBank/DDBJ databases">
        <title>Genome sequence of Clavibacter michiganensis subsp. michiganensis strain CASJ007.</title>
        <authorList>
            <person name="Thapa S.P."/>
            <person name="Coaker G."/>
        </authorList>
    </citation>
    <scope>NUCLEOTIDE SEQUENCE [LARGE SCALE GENOMIC DNA]</scope>
    <source>
        <strain evidence="2">CASJ007</strain>
    </source>
</reference>
<dbReference type="InterPro" id="IPR050490">
    <property type="entry name" value="Bact_solute-bd_prot1"/>
</dbReference>
<dbReference type="InterPro" id="IPR006059">
    <property type="entry name" value="SBP"/>
</dbReference>
<keyword evidence="3" id="KW-1185">Reference proteome</keyword>
<dbReference type="SUPFAM" id="SSF53850">
    <property type="entry name" value="Periplasmic binding protein-like II"/>
    <property type="match status" value="1"/>
</dbReference>
<dbReference type="EMBL" id="MDHH01000001">
    <property type="protein sequence ID" value="OUE04809.1"/>
    <property type="molecule type" value="Genomic_DNA"/>
</dbReference>
<dbReference type="PANTHER" id="PTHR43649">
    <property type="entry name" value="ARABINOSE-BINDING PROTEIN-RELATED"/>
    <property type="match status" value="1"/>
</dbReference>
<sequence length="177" mass="17857">MSPRSTARRRLVGAAALAATVPLVLAGCSGGGGGGSSSGGDPTTITVTDYYNEGNDDTVIGDTLTKCGESLGVTIERTSIPGSSLIQKVLQQASSKTLPDVLMLDNPDLQQIAATGALAPLEDFGISTDGYAKGVVDAGTYEGKTYGLAPTVNTIALFYNKAMLADAGSSRPPPGTS</sequence>
<comment type="caution">
    <text evidence="2">The sequence shown here is derived from an EMBL/GenBank/DDBJ whole genome shotgun (WGS) entry which is preliminary data.</text>
</comment>
<proteinExistence type="predicted"/>
<keyword evidence="1" id="KW-0732">Signal</keyword>
<accession>A0A251XNN9</accession>
<evidence type="ECO:0000256" key="1">
    <source>
        <dbReference type="SAM" id="SignalP"/>
    </source>
</evidence>
<feature type="chain" id="PRO_5038774468" evidence="1">
    <location>
        <begin position="27"/>
        <end position="177"/>
    </location>
</feature>
<protein>
    <submittedName>
        <fullName evidence="2">Bacterial extracellular solute-binding protein</fullName>
    </submittedName>
</protein>
<dbReference type="AlphaFoldDB" id="A0A251XNN9"/>
<feature type="signal peptide" evidence="1">
    <location>
        <begin position="1"/>
        <end position="26"/>
    </location>
</feature>
<dbReference type="PROSITE" id="PS51257">
    <property type="entry name" value="PROKAR_LIPOPROTEIN"/>
    <property type="match status" value="1"/>
</dbReference>
<dbReference type="Pfam" id="PF13416">
    <property type="entry name" value="SBP_bac_8"/>
    <property type="match status" value="1"/>
</dbReference>
<evidence type="ECO:0000313" key="3">
    <source>
        <dbReference type="Proteomes" id="UP000195062"/>
    </source>
</evidence>
<gene>
    <name evidence="2" type="ORF">CMMCAS07_07660</name>
</gene>
<name>A0A251XNN9_CLAMM</name>
<dbReference type="PANTHER" id="PTHR43649:SF30">
    <property type="entry name" value="ABC TRANSPORTER SUBSTRATE-BINDING PROTEIN"/>
    <property type="match status" value="1"/>
</dbReference>
<dbReference type="Gene3D" id="3.40.190.10">
    <property type="entry name" value="Periplasmic binding protein-like II"/>
    <property type="match status" value="1"/>
</dbReference>
<organism evidence="2 3">
    <name type="scientific">Clavibacter michiganensis subsp. michiganensis</name>
    <dbReference type="NCBI Taxonomy" id="33013"/>
    <lineage>
        <taxon>Bacteria</taxon>
        <taxon>Bacillati</taxon>
        <taxon>Actinomycetota</taxon>
        <taxon>Actinomycetes</taxon>
        <taxon>Micrococcales</taxon>
        <taxon>Microbacteriaceae</taxon>
        <taxon>Clavibacter</taxon>
    </lineage>
</organism>
<dbReference type="Proteomes" id="UP000195062">
    <property type="component" value="Unassembled WGS sequence"/>
</dbReference>
<evidence type="ECO:0000313" key="2">
    <source>
        <dbReference type="EMBL" id="OUE04809.1"/>
    </source>
</evidence>